<feature type="compositionally biased region" description="Polar residues" evidence="13">
    <location>
        <begin position="20"/>
        <end position="35"/>
    </location>
</feature>
<evidence type="ECO:0000256" key="7">
    <source>
        <dbReference type="ARBA" id="ARBA00022741"/>
    </source>
</evidence>
<name>A0A9W9IL38_9EURO</name>
<gene>
    <name evidence="14" type="ORF">N7492_002967</name>
</gene>
<evidence type="ECO:0000256" key="13">
    <source>
        <dbReference type="SAM" id="MobiDB-lite"/>
    </source>
</evidence>
<sequence length="473" mass="53704">MFKPCGFNTTFQKKGKANAKSGQSSNMAYQESVTSMRLLKQRRRPFPSDCPPPPPPSSVSRAPNFSTLKGVPPLEGMKDWLRLLGHKVCARYRYLDPANWDQAEDLDRLNVVHVAGTKGKGSTCAYVDSFLREHARRNGIARKIGLYTSPSLWPRNRIRIDSNPIPEDLFVERILEVSRSLSLDSDTLSPDAKTPGFLQMMAIVSFHTFIKEGVHVVICEAHHGGEFDATNFIRRPAITAITKIGMDHVDNLGRTLQDIAWHKSGIFRTGVWALSVRQDPKAKDEIKRRAGEKGALLRFVEDVQIEGVPLEQRENCSLAIQIADKFLQLSGHSLDERDIATGIEKCRWPGRFDIVRHPDCTWYLDGAHNETSMKVVAEWYEREASASSIRVLIFAHFSPKRTRDWTKILSTLGTSLQTDFQHIIFVNQIEFDDHFTTPEGRLGEYAQFWMKNWPRSSIYKAACVKDGIHQAKR</sequence>
<feature type="compositionally biased region" description="Pro residues" evidence="13">
    <location>
        <begin position="48"/>
        <end position="57"/>
    </location>
</feature>
<reference evidence="14" key="1">
    <citation type="submission" date="2022-11" db="EMBL/GenBank/DDBJ databases">
        <authorList>
            <person name="Petersen C."/>
        </authorList>
    </citation>
    <scope>NUCLEOTIDE SEQUENCE</scope>
    <source>
        <strain evidence="14">IBT 21917</strain>
    </source>
</reference>
<dbReference type="GO" id="GO:0005739">
    <property type="term" value="C:mitochondrion"/>
    <property type="evidence" value="ECO:0007669"/>
    <property type="project" value="TreeGrafter"/>
</dbReference>
<dbReference type="SUPFAM" id="SSF53623">
    <property type="entry name" value="MurD-like peptide ligases, catalytic domain"/>
    <property type="match status" value="1"/>
</dbReference>
<dbReference type="InterPro" id="IPR036615">
    <property type="entry name" value="Mur_ligase_C_dom_sf"/>
</dbReference>
<evidence type="ECO:0000313" key="14">
    <source>
        <dbReference type="EMBL" id="KAJ5179757.1"/>
    </source>
</evidence>
<comment type="pathway">
    <text evidence="1">Cofactor biosynthesis; tetrahydrofolylpolyglutamate biosynthesis.</text>
</comment>
<dbReference type="EC" id="6.3.2.17" evidence="3"/>
<evidence type="ECO:0000256" key="3">
    <source>
        <dbReference type="ARBA" id="ARBA00013025"/>
    </source>
</evidence>
<dbReference type="InterPro" id="IPR036565">
    <property type="entry name" value="Mur-like_cat_sf"/>
</dbReference>
<keyword evidence="6" id="KW-0479">Metal-binding</keyword>
<evidence type="ECO:0000256" key="5">
    <source>
        <dbReference type="ARBA" id="ARBA00022598"/>
    </source>
</evidence>
<keyword evidence="9" id="KW-0460">Magnesium</keyword>
<dbReference type="GO" id="GO:0004326">
    <property type="term" value="F:tetrahydrofolylpolyglutamate synthase activity"/>
    <property type="evidence" value="ECO:0007669"/>
    <property type="project" value="UniProtKB-EC"/>
</dbReference>
<comment type="caution">
    <text evidence="14">The sequence shown here is derived from an EMBL/GenBank/DDBJ whole genome shotgun (WGS) entry which is preliminary data.</text>
</comment>
<dbReference type="GO" id="GO:0006730">
    <property type="term" value="P:one-carbon metabolic process"/>
    <property type="evidence" value="ECO:0007669"/>
    <property type="project" value="UniProtKB-KW"/>
</dbReference>
<keyword evidence="5" id="KW-0436">Ligase</keyword>
<dbReference type="Gene3D" id="3.40.1190.10">
    <property type="entry name" value="Mur-like, catalytic domain"/>
    <property type="match status" value="1"/>
</dbReference>
<evidence type="ECO:0000256" key="12">
    <source>
        <dbReference type="ARBA" id="ARBA00047493"/>
    </source>
</evidence>
<protein>
    <recommendedName>
        <fullName evidence="3">tetrahydrofolate synthase</fullName>
        <ecNumber evidence="3">6.3.2.17</ecNumber>
    </recommendedName>
    <alternativeName>
        <fullName evidence="11">Folylpoly-gamma-glutamate synthetase</fullName>
    </alternativeName>
    <alternativeName>
        <fullName evidence="10">Tetrahydrofolylpolyglutamate synthase</fullName>
    </alternativeName>
</protein>
<dbReference type="Proteomes" id="UP001146351">
    <property type="component" value="Unassembled WGS sequence"/>
</dbReference>
<evidence type="ECO:0000256" key="8">
    <source>
        <dbReference type="ARBA" id="ARBA00022840"/>
    </source>
</evidence>
<dbReference type="SUPFAM" id="SSF53244">
    <property type="entry name" value="MurD-like peptide ligases, peptide-binding domain"/>
    <property type="match status" value="1"/>
</dbReference>
<keyword evidence="8" id="KW-0067">ATP-binding</keyword>
<dbReference type="NCBIfam" id="TIGR01499">
    <property type="entry name" value="folC"/>
    <property type="match status" value="1"/>
</dbReference>
<dbReference type="GO" id="GO:0005829">
    <property type="term" value="C:cytosol"/>
    <property type="evidence" value="ECO:0007669"/>
    <property type="project" value="TreeGrafter"/>
</dbReference>
<dbReference type="AlphaFoldDB" id="A0A9W9IL38"/>
<dbReference type="Gene3D" id="3.90.190.20">
    <property type="entry name" value="Mur ligase, C-terminal domain"/>
    <property type="match status" value="1"/>
</dbReference>
<evidence type="ECO:0000256" key="4">
    <source>
        <dbReference type="ARBA" id="ARBA00022563"/>
    </source>
</evidence>
<dbReference type="PANTHER" id="PTHR11136">
    <property type="entry name" value="FOLYLPOLYGLUTAMATE SYNTHASE-RELATED"/>
    <property type="match status" value="1"/>
</dbReference>
<accession>A0A9W9IL38</accession>
<comment type="catalytic activity">
    <reaction evidence="12">
        <text>(6S)-5,6,7,8-tetrahydrofolyl-(gamma-L-Glu)(n) + L-glutamate + ATP = (6S)-5,6,7,8-tetrahydrofolyl-(gamma-L-Glu)(n+1) + ADP + phosphate + H(+)</text>
        <dbReference type="Rhea" id="RHEA:10580"/>
        <dbReference type="Rhea" id="RHEA-COMP:14738"/>
        <dbReference type="Rhea" id="RHEA-COMP:14740"/>
        <dbReference type="ChEBI" id="CHEBI:15378"/>
        <dbReference type="ChEBI" id="CHEBI:29985"/>
        <dbReference type="ChEBI" id="CHEBI:30616"/>
        <dbReference type="ChEBI" id="CHEBI:43474"/>
        <dbReference type="ChEBI" id="CHEBI:141005"/>
        <dbReference type="ChEBI" id="CHEBI:456216"/>
        <dbReference type="EC" id="6.3.2.17"/>
    </reaction>
</comment>
<comment type="similarity">
    <text evidence="2">Belongs to the folylpolyglutamate synthase family.</text>
</comment>
<dbReference type="GO" id="GO:0005524">
    <property type="term" value="F:ATP binding"/>
    <property type="evidence" value="ECO:0007669"/>
    <property type="project" value="UniProtKB-KW"/>
</dbReference>
<feature type="region of interest" description="Disordered" evidence="13">
    <location>
        <begin position="1"/>
        <end position="66"/>
    </location>
</feature>
<evidence type="ECO:0000256" key="11">
    <source>
        <dbReference type="ARBA" id="ARBA00030876"/>
    </source>
</evidence>
<keyword evidence="7" id="KW-0547">Nucleotide-binding</keyword>
<evidence type="ECO:0000313" key="15">
    <source>
        <dbReference type="Proteomes" id="UP001146351"/>
    </source>
</evidence>
<proteinExistence type="inferred from homology"/>
<reference evidence="14" key="2">
    <citation type="journal article" date="2023" name="IMA Fungus">
        <title>Comparative genomic study of the Penicillium genus elucidates a diverse pangenome and 15 lateral gene transfer events.</title>
        <authorList>
            <person name="Petersen C."/>
            <person name="Sorensen T."/>
            <person name="Nielsen M.R."/>
            <person name="Sondergaard T.E."/>
            <person name="Sorensen J.L."/>
            <person name="Fitzpatrick D.A."/>
            <person name="Frisvad J.C."/>
            <person name="Nielsen K.L."/>
        </authorList>
    </citation>
    <scope>NUCLEOTIDE SEQUENCE</scope>
    <source>
        <strain evidence="14">IBT 21917</strain>
    </source>
</reference>
<dbReference type="OrthoDB" id="5212574at2759"/>
<evidence type="ECO:0000256" key="6">
    <source>
        <dbReference type="ARBA" id="ARBA00022723"/>
    </source>
</evidence>
<organism evidence="14 15">
    <name type="scientific">Penicillium capsulatum</name>
    <dbReference type="NCBI Taxonomy" id="69766"/>
    <lineage>
        <taxon>Eukaryota</taxon>
        <taxon>Fungi</taxon>
        <taxon>Dikarya</taxon>
        <taxon>Ascomycota</taxon>
        <taxon>Pezizomycotina</taxon>
        <taxon>Eurotiomycetes</taxon>
        <taxon>Eurotiomycetidae</taxon>
        <taxon>Eurotiales</taxon>
        <taxon>Aspergillaceae</taxon>
        <taxon>Penicillium</taxon>
    </lineage>
</organism>
<keyword evidence="15" id="KW-1185">Reference proteome</keyword>
<dbReference type="PANTHER" id="PTHR11136:SF5">
    <property type="entry name" value="FOLYLPOLYGLUTAMATE SYNTHASE, MITOCHONDRIAL"/>
    <property type="match status" value="1"/>
</dbReference>
<dbReference type="GO" id="GO:0046872">
    <property type="term" value="F:metal ion binding"/>
    <property type="evidence" value="ECO:0007669"/>
    <property type="project" value="UniProtKB-KW"/>
</dbReference>
<evidence type="ECO:0000256" key="2">
    <source>
        <dbReference type="ARBA" id="ARBA00008276"/>
    </source>
</evidence>
<dbReference type="InterPro" id="IPR001645">
    <property type="entry name" value="Folylpolyglutamate_synth"/>
</dbReference>
<dbReference type="EMBL" id="JAPQKO010000002">
    <property type="protein sequence ID" value="KAJ5179757.1"/>
    <property type="molecule type" value="Genomic_DNA"/>
</dbReference>
<keyword evidence="4" id="KW-0554">One-carbon metabolism</keyword>
<evidence type="ECO:0000256" key="1">
    <source>
        <dbReference type="ARBA" id="ARBA00005150"/>
    </source>
</evidence>
<evidence type="ECO:0000256" key="9">
    <source>
        <dbReference type="ARBA" id="ARBA00022842"/>
    </source>
</evidence>
<evidence type="ECO:0000256" key="10">
    <source>
        <dbReference type="ARBA" id="ARBA00030592"/>
    </source>
</evidence>